<gene>
    <name evidence="3" type="ORF">S01H1_56614</name>
</gene>
<feature type="non-terminal residue" evidence="3">
    <location>
        <position position="1"/>
    </location>
</feature>
<feature type="domain" description="Tyr recombinase" evidence="2">
    <location>
        <begin position="1"/>
        <end position="99"/>
    </location>
</feature>
<dbReference type="GO" id="GO:0015074">
    <property type="term" value="P:DNA integration"/>
    <property type="evidence" value="ECO:0007669"/>
    <property type="project" value="InterPro"/>
</dbReference>
<comment type="caution">
    <text evidence="3">The sequence shown here is derived from an EMBL/GenBank/DDBJ whole genome shotgun (WGS) entry which is preliminary data.</text>
</comment>
<evidence type="ECO:0000313" key="3">
    <source>
        <dbReference type="EMBL" id="GAG19876.1"/>
    </source>
</evidence>
<organism evidence="3">
    <name type="scientific">marine sediment metagenome</name>
    <dbReference type="NCBI Taxonomy" id="412755"/>
    <lineage>
        <taxon>unclassified sequences</taxon>
        <taxon>metagenomes</taxon>
        <taxon>ecological metagenomes</taxon>
    </lineage>
</organism>
<dbReference type="GO" id="GO:0003677">
    <property type="term" value="F:DNA binding"/>
    <property type="evidence" value="ECO:0007669"/>
    <property type="project" value="InterPro"/>
</dbReference>
<dbReference type="SUPFAM" id="SSF56349">
    <property type="entry name" value="DNA breaking-rejoining enzymes"/>
    <property type="match status" value="1"/>
</dbReference>
<dbReference type="EMBL" id="BARS01036870">
    <property type="protein sequence ID" value="GAG19876.1"/>
    <property type="molecule type" value="Genomic_DNA"/>
</dbReference>
<dbReference type="GO" id="GO:0006310">
    <property type="term" value="P:DNA recombination"/>
    <property type="evidence" value="ECO:0007669"/>
    <property type="project" value="UniProtKB-KW"/>
</dbReference>
<evidence type="ECO:0000259" key="2">
    <source>
        <dbReference type="PROSITE" id="PS51898"/>
    </source>
</evidence>
<name>X0X4E7_9ZZZZ</name>
<keyword evidence="1" id="KW-0233">DNA recombination</keyword>
<dbReference type="Gene3D" id="1.10.443.10">
    <property type="entry name" value="Intergrase catalytic core"/>
    <property type="match status" value="1"/>
</dbReference>
<dbReference type="InterPro" id="IPR011010">
    <property type="entry name" value="DNA_brk_join_enz"/>
</dbReference>
<dbReference type="InterPro" id="IPR002104">
    <property type="entry name" value="Integrase_catalytic"/>
</dbReference>
<proteinExistence type="predicted"/>
<accession>X0X4E7</accession>
<dbReference type="AlphaFoldDB" id="X0X4E7"/>
<protein>
    <recommendedName>
        <fullName evidence="2">Tyr recombinase domain-containing protein</fullName>
    </recommendedName>
</protein>
<sequence length="108" mass="12233">RNYLNRYRGDNKLGHESYFGILSTPALNIGIKKAAAKAALQNPRDFSAHSLRKTLETWLMALGVDGLALTAHFGHDMKTAAQHYVSPDVFSWDEKKRMRLIIGDLYEK</sequence>
<reference evidence="3" key="1">
    <citation type="journal article" date="2014" name="Front. Microbiol.">
        <title>High frequency of phylogenetically diverse reductive dehalogenase-homologous genes in deep subseafloor sedimentary metagenomes.</title>
        <authorList>
            <person name="Kawai M."/>
            <person name="Futagami T."/>
            <person name="Toyoda A."/>
            <person name="Takaki Y."/>
            <person name="Nishi S."/>
            <person name="Hori S."/>
            <person name="Arai W."/>
            <person name="Tsubouchi T."/>
            <person name="Morono Y."/>
            <person name="Uchiyama I."/>
            <person name="Ito T."/>
            <person name="Fujiyama A."/>
            <person name="Inagaki F."/>
            <person name="Takami H."/>
        </authorList>
    </citation>
    <scope>NUCLEOTIDE SEQUENCE</scope>
    <source>
        <strain evidence="3">Expedition CK06-06</strain>
    </source>
</reference>
<evidence type="ECO:0000256" key="1">
    <source>
        <dbReference type="ARBA" id="ARBA00023172"/>
    </source>
</evidence>
<dbReference type="InterPro" id="IPR013762">
    <property type="entry name" value="Integrase-like_cat_sf"/>
</dbReference>
<dbReference type="PROSITE" id="PS51898">
    <property type="entry name" value="TYR_RECOMBINASE"/>
    <property type="match status" value="1"/>
</dbReference>